<name>A0AB74UIH6_9VIRU</name>
<accession>A0AB74UIH6</accession>
<gene>
    <name evidence="2" type="ORF">BL57_046</name>
</gene>
<sequence>MPRYDSFDDLMHDLDHEGIVGDDDVGVLDEEDLSLLTPPSVKRSAPAPAKKRGRPKKAA</sequence>
<protein>
    <submittedName>
        <fullName evidence="2">Uncharacterized protein</fullName>
    </submittedName>
</protein>
<feature type="compositionally biased region" description="Low complexity" evidence="1">
    <location>
        <begin position="34"/>
        <end position="48"/>
    </location>
</feature>
<feature type="region of interest" description="Disordered" evidence="1">
    <location>
        <begin position="32"/>
        <end position="59"/>
    </location>
</feature>
<evidence type="ECO:0000256" key="1">
    <source>
        <dbReference type="SAM" id="MobiDB-lite"/>
    </source>
</evidence>
<reference evidence="2" key="1">
    <citation type="submission" date="2024-10" db="EMBL/GenBank/DDBJ databases">
        <title>Genetic diversity among independent isolates of the Dolichocephalovirinae subfamily.</title>
        <authorList>
            <person name="Ely B."/>
            <person name="Thomas Q."/>
            <person name="Mohammadi T."/>
        </authorList>
    </citation>
    <scope>NUCLEOTIDE SEQUENCE</scope>
</reference>
<evidence type="ECO:0000313" key="2">
    <source>
        <dbReference type="EMBL" id="XHV10518.1"/>
    </source>
</evidence>
<proteinExistence type="predicted"/>
<organism evidence="2">
    <name type="scientific">Caulobacter phage BL57</name>
    <dbReference type="NCBI Taxonomy" id="3348355"/>
    <lineage>
        <taxon>Viruses</taxon>
    </lineage>
</organism>
<feature type="compositionally biased region" description="Basic residues" evidence="1">
    <location>
        <begin position="49"/>
        <end position="59"/>
    </location>
</feature>
<dbReference type="EMBL" id="PQ287320">
    <property type="protein sequence ID" value="XHV10518.1"/>
    <property type="molecule type" value="Genomic_DNA"/>
</dbReference>